<name>A0A4C1WIX2_EUMVA</name>
<dbReference type="EMBL" id="BGZK01000558">
    <property type="protein sequence ID" value="GBP50097.1"/>
    <property type="molecule type" value="Genomic_DNA"/>
</dbReference>
<accession>A0A4C1WIX2</accession>
<organism evidence="1 2">
    <name type="scientific">Eumeta variegata</name>
    <name type="common">Bagworm moth</name>
    <name type="synonym">Eumeta japonica</name>
    <dbReference type="NCBI Taxonomy" id="151549"/>
    <lineage>
        <taxon>Eukaryota</taxon>
        <taxon>Metazoa</taxon>
        <taxon>Ecdysozoa</taxon>
        <taxon>Arthropoda</taxon>
        <taxon>Hexapoda</taxon>
        <taxon>Insecta</taxon>
        <taxon>Pterygota</taxon>
        <taxon>Neoptera</taxon>
        <taxon>Endopterygota</taxon>
        <taxon>Lepidoptera</taxon>
        <taxon>Glossata</taxon>
        <taxon>Ditrysia</taxon>
        <taxon>Tineoidea</taxon>
        <taxon>Psychidae</taxon>
        <taxon>Oiketicinae</taxon>
        <taxon>Eumeta</taxon>
    </lineage>
</organism>
<dbReference type="Proteomes" id="UP000299102">
    <property type="component" value="Unassembled WGS sequence"/>
</dbReference>
<evidence type="ECO:0000313" key="1">
    <source>
        <dbReference type="EMBL" id="GBP50097.1"/>
    </source>
</evidence>
<dbReference type="AlphaFoldDB" id="A0A4C1WIX2"/>
<keyword evidence="2" id="KW-1185">Reference proteome</keyword>
<protein>
    <submittedName>
        <fullName evidence="1">Uncharacterized protein</fullName>
    </submittedName>
</protein>
<proteinExistence type="predicted"/>
<gene>
    <name evidence="1" type="ORF">EVAR_17358_1</name>
</gene>
<evidence type="ECO:0000313" key="2">
    <source>
        <dbReference type="Proteomes" id="UP000299102"/>
    </source>
</evidence>
<reference evidence="1 2" key="1">
    <citation type="journal article" date="2019" name="Commun. Biol.">
        <title>The bagworm genome reveals a unique fibroin gene that provides high tensile strength.</title>
        <authorList>
            <person name="Kono N."/>
            <person name="Nakamura H."/>
            <person name="Ohtoshi R."/>
            <person name="Tomita M."/>
            <person name="Numata K."/>
            <person name="Arakawa K."/>
        </authorList>
    </citation>
    <scope>NUCLEOTIDE SEQUENCE [LARGE SCALE GENOMIC DNA]</scope>
</reference>
<comment type="caution">
    <text evidence="1">The sequence shown here is derived from an EMBL/GenBank/DDBJ whole genome shotgun (WGS) entry which is preliminary data.</text>
</comment>
<sequence length="102" mass="11391">MPKQTPQHSLLKQFEDIRQKCNGHLACCVPIIFLRIRGSDDAPYISGFEIVIRSNTLFKNLVLVTKALLSSFAKTVIDIPLDLCAFCLTKCRDVSAVPARNI</sequence>